<protein>
    <submittedName>
        <fullName evidence="1">Uncharacterized protein</fullName>
    </submittedName>
</protein>
<evidence type="ECO:0000313" key="1">
    <source>
        <dbReference type="EMBL" id="KAF6176299.1"/>
    </source>
</evidence>
<dbReference type="Proteomes" id="UP000541444">
    <property type="component" value="Unassembled WGS sequence"/>
</dbReference>
<dbReference type="EMBL" id="JACGCM010000119">
    <property type="protein sequence ID" value="KAF6176299.1"/>
    <property type="molecule type" value="Genomic_DNA"/>
</dbReference>
<organism evidence="1 2">
    <name type="scientific">Kingdonia uniflora</name>
    <dbReference type="NCBI Taxonomy" id="39325"/>
    <lineage>
        <taxon>Eukaryota</taxon>
        <taxon>Viridiplantae</taxon>
        <taxon>Streptophyta</taxon>
        <taxon>Embryophyta</taxon>
        <taxon>Tracheophyta</taxon>
        <taxon>Spermatophyta</taxon>
        <taxon>Magnoliopsida</taxon>
        <taxon>Ranunculales</taxon>
        <taxon>Circaeasteraceae</taxon>
        <taxon>Kingdonia</taxon>
    </lineage>
</organism>
<dbReference type="AlphaFoldDB" id="A0A7J7PA60"/>
<dbReference type="PANTHER" id="PTHR36316">
    <property type="entry name" value="OS06G0213900 PROTEIN"/>
    <property type="match status" value="1"/>
</dbReference>
<reference evidence="1 2" key="1">
    <citation type="journal article" date="2020" name="IScience">
        <title>Genome Sequencing of the Endangered Kingdonia uniflora (Circaeasteraceae, Ranunculales) Reveals Potential Mechanisms of Evolutionary Specialization.</title>
        <authorList>
            <person name="Sun Y."/>
            <person name="Deng T."/>
            <person name="Zhang A."/>
            <person name="Moore M.J."/>
            <person name="Landis J.B."/>
            <person name="Lin N."/>
            <person name="Zhang H."/>
            <person name="Zhang X."/>
            <person name="Huang J."/>
            <person name="Zhang X."/>
            <person name="Sun H."/>
            <person name="Wang H."/>
        </authorList>
    </citation>
    <scope>NUCLEOTIDE SEQUENCE [LARGE SCALE GENOMIC DNA]</scope>
    <source>
        <strain evidence="1">TB1705</strain>
        <tissue evidence="1">Leaf</tissue>
    </source>
</reference>
<gene>
    <name evidence="1" type="ORF">GIB67_023590</name>
</gene>
<dbReference type="OrthoDB" id="1873983at2759"/>
<keyword evidence="2" id="KW-1185">Reference proteome</keyword>
<sequence>MSGILFLSMRSLGQKYRLHSLQEDTVALREERDSLTERRDNIKQSLLDEADLDSTGVFASRLRKLFGN</sequence>
<dbReference type="PANTHER" id="PTHR36316:SF1">
    <property type="entry name" value="OS06G0213900 PROTEIN"/>
    <property type="match status" value="1"/>
</dbReference>
<comment type="caution">
    <text evidence="1">The sequence shown here is derived from an EMBL/GenBank/DDBJ whole genome shotgun (WGS) entry which is preliminary data.</text>
</comment>
<name>A0A7J7PA60_9MAGN</name>
<accession>A0A7J7PA60</accession>
<evidence type="ECO:0000313" key="2">
    <source>
        <dbReference type="Proteomes" id="UP000541444"/>
    </source>
</evidence>
<proteinExistence type="predicted"/>